<reference evidence="2 3" key="1">
    <citation type="submission" date="2018-02" db="EMBL/GenBank/DDBJ databases">
        <title>A novel lanthanide dependent methylotroph, Methylotenera sp. La3113.</title>
        <authorList>
            <person name="Lv H."/>
            <person name="Tani A."/>
        </authorList>
    </citation>
    <scope>NUCLEOTIDE SEQUENCE [LARGE SCALE GENOMIC DNA]</scope>
    <source>
        <strain evidence="2 3">La3113</strain>
    </source>
</reference>
<comment type="caution">
    <text evidence="2">The sequence shown here is derived from an EMBL/GenBank/DDBJ whole genome shotgun (WGS) entry which is preliminary data.</text>
</comment>
<keyword evidence="1" id="KW-0732">Signal</keyword>
<dbReference type="Proteomes" id="UP000297706">
    <property type="component" value="Unassembled WGS sequence"/>
</dbReference>
<dbReference type="OrthoDB" id="7627797at2"/>
<evidence type="ECO:0000313" key="2">
    <source>
        <dbReference type="EMBL" id="TFW70681.1"/>
    </source>
</evidence>
<protein>
    <recommendedName>
        <fullName evidence="4">Outer membrane protein beta-barrel domain-containing protein</fullName>
    </recommendedName>
</protein>
<sequence>MQLSSCFKFLLKLGLFVCSVNAVAGPMGFKDSFMAMGDFNKNWREVFVNYAITPRDAFGVGATYMRSDDETKTRTLEEFTYTSLLKRWNLPNSQANLWFTGGIGAIQGENDSVEKGHHFDKVMVTPGIQFDYETTRVYFAAAHRLYRAEDINHDFTSVRAGFSFYETDYDKTQPWAILEARNMNGLSEKIEVTPMLRLINKSYFVEAGINNSGQPRFNFMYIF</sequence>
<gene>
    <name evidence="2" type="ORF">C3Y98_10260</name>
</gene>
<name>A0A4Y9VPY2_9PROT</name>
<dbReference type="EMBL" id="PQVH01000012">
    <property type="protein sequence ID" value="TFW70681.1"/>
    <property type="molecule type" value="Genomic_DNA"/>
</dbReference>
<feature type="signal peptide" evidence="1">
    <location>
        <begin position="1"/>
        <end position="24"/>
    </location>
</feature>
<accession>A0A4Y9VPY2</accession>
<keyword evidence="3" id="KW-1185">Reference proteome</keyword>
<feature type="chain" id="PRO_5021448451" description="Outer membrane protein beta-barrel domain-containing protein" evidence="1">
    <location>
        <begin position="25"/>
        <end position="223"/>
    </location>
</feature>
<evidence type="ECO:0000313" key="3">
    <source>
        <dbReference type="Proteomes" id="UP000297706"/>
    </source>
</evidence>
<evidence type="ECO:0000256" key="1">
    <source>
        <dbReference type="SAM" id="SignalP"/>
    </source>
</evidence>
<dbReference type="AlphaFoldDB" id="A0A4Y9VPY2"/>
<dbReference type="RefSeq" id="WP_135278482.1">
    <property type="nucleotide sequence ID" value="NZ_PQVH01000012.1"/>
</dbReference>
<proteinExistence type="predicted"/>
<evidence type="ECO:0008006" key="4">
    <source>
        <dbReference type="Google" id="ProtNLM"/>
    </source>
</evidence>
<organism evidence="2 3">
    <name type="scientific">Methylotenera oryzisoli</name>
    <dbReference type="NCBI Taxonomy" id="2080758"/>
    <lineage>
        <taxon>Bacteria</taxon>
        <taxon>Pseudomonadati</taxon>
        <taxon>Pseudomonadota</taxon>
        <taxon>Betaproteobacteria</taxon>
        <taxon>Nitrosomonadales</taxon>
        <taxon>Methylophilaceae</taxon>
        <taxon>Methylotenera</taxon>
    </lineage>
</organism>